<keyword evidence="1" id="KW-0234">DNA repair</keyword>
<keyword evidence="1" id="KW-0378">Hydrolase</keyword>
<evidence type="ECO:0000256" key="1">
    <source>
        <dbReference type="RuleBase" id="RU363044"/>
    </source>
</evidence>
<dbReference type="PANTHER" id="PTHR10492:SF100">
    <property type="entry name" value="ATP-DEPENDENT DNA HELICASE"/>
    <property type="match status" value="1"/>
</dbReference>
<proteinExistence type="inferred from homology"/>
<comment type="similarity">
    <text evidence="1">Belongs to the helicase family.</text>
</comment>
<sequence>MLDVFDLLLKDLMDTNILFGGKVVVFGGDFRQTLPVVRNGKKEDFISESLLYSTIWDELKKLQLSENMRAKTDPAFCDYLMRIGNGQEMINTNNKIELPDSMIIPFTTEEVSLDHLFAVIFSNVHTCSSNPFFADSRIVLMMKNDFVNKINDILIATFPEKATTFVGFDETIKPNDQSQFEDLLQNLNPAGLPPYKLTLKENYPIILLHNLNLYEGLCNGRKNTSSI</sequence>
<dbReference type="eggNOG" id="KOG0987">
    <property type="taxonomic scope" value="Eukaryota"/>
</dbReference>
<accession>A0A1U7VQK3</accession>
<feature type="domain" description="DNA helicase Pif1-like DEAD-box helicase" evidence="2">
    <location>
        <begin position="2"/>
        <end position="89"/>
    </location>
</feature>
<feature type="domain" description="DNA helicase Pif1-like 2B" evidence="3">
    <location>
        <begin position="182"/>
        <end position="221"/>
    </location>
</feature>
<comment type="catalytic activity">
    <reaction evidence="1">
        <text>ATP + H2O = ADP + phosphate + H(+)</text>
        <dbReference type="Rhea" id="RHEA:13065"/>
        <dbReference type="ChEBI" id="CHEBI:15377"/>
        <dbReference type="ChEBI" id="CHEBI:15378"/>
        <dbReference type="ChEBI" id="CHEBI:30616"/>
        <dbReference type="ChEBI" id="CHEBI:43474"/>
        <dbReference type="ChEBI" id="CHEBI:456216"/>
        <dbReference type="EC" id="5.6.2.3"/>
    </reaction>
</comment>
<dbReference type="GO" id="GO:0016887">
    <property type="term" value="F:ATP hydrolysis activity"/>
    <property type="evidence" value="ECO:0007669"/>
    <property type="project" value="RHEA"/>
</dbReference>
<dbReference type="GO" id="GO:0043139">
    <property type="term" value="F:5'-3' DNA helicase activity"/>
    <property type="evidence" value="ECO:0007669"/>
    <property type="project" value="UniProtKB-EC"/>
</dbReference>
<dbReference type="SUPFAM" id="SSF52540">
    <property type="entry name" value="P-loop containing nucleoside triphosphate hydrolases"/>
    <property type="match status" value="1"/>
</dbReference>
<dbReference type="AlphaFoldDB" id="A0A1U7VQK3"/>
<keyword evidence="4" id="KW-1185">Reference proteome</keyword>
<dbReference type="InterPro" id="IPR027417">
    <property type="entry name" value="P-loop_NTPase"/>
</dbReference>
<dbReference type="RefSeq" id="XP_009764639.1">
    <property type="nucleotide sequence ID" value="XM_009766337.1"/>
</dbReference>
<dbReference type="Proteomes" id="UP000189701">
    <property type="component" value="Unplaced"/>
</dbReference>
<dbReference type="EC" id="5.6.2.3" evidence="1"/>
<protein>
    <recommendedName>
        <fullName evidence="1">ATP-dependent DNA helicase</fullName>
        <ecNumber evidence="1">5.6.2.3</ecNumber>
    </recommendedName>
</protein>
<keyword evidence="1" id="KW-0067">ATP-binding</keyword>
<dbReference type="GO" id="GO:0005524">
    <property type="term" value="F:ATP binding"/>
    <property type="evidence" value="ECO:0007669"/>
    <property type="project" value="UniProtKB-KW"/>
</dbReference>
<dbReference type="GO" id="GO:0000723">
    <property type="term" value="P:telomere maintenance"/>
    <property type="evidence" value="ECO:0007669"/>
    <property type="project" value="InterPro"/>
</dbReference>
<gene>
    <name evidence="5" type="primary">LOC104216316</name>
</gene>
<reference evidence="4" key="1">
    <citation type="journal article" date="2013" name="Genome Biol.">
        <title>Reference genomes and transcriptomes of Nicotiana sylvestris and Nicotiana tomentosiformis.</title>
        <authorList>
            <person name="Sierro N."/>
            <person name="Battey J.N."/>
            <person name="Ouadi S."/>
            <person name="Bovet L."/>
            <person name="Goepfert S."/>
            <person name="Bakaher N."/>
            <person name="Peitsch M.C."/>
            <person name="Ivanov N.V."/>
        </authorList>
    </citation>
    <scope>NUCLEOTIDE SEQUENCE [LARGE SCALE GENOMIC DNA]</scope>
</reference>
<evidence type="ECO:0000313" key="4">
    <source>
        <dbReference type="Proteomes" id="UP000189701"/>
    </source>
</evidence>
<name>A0A1U7VQK3_NICSY</name>
<comment type="cofactor">
    <cofactor evidence="1">
        <name>Mg(2+)</name>
        <dbReference type="ChEBI" id="CHEBI:18420"/>
    </cofactor>
</comment>
<dbReference type="Pfam" id="PF05970">
    <property type="entry name" value="PIF1"/>
    <property type="match status" value="1"/>
</dbReference>
<organism evidence="4 5">
    <name type="scientific">Nicotiana sylvestris</name>
    <name type="common">Wood tobacco</name>
    <name type="synonym">South American tobacco</name>
    <dbReference type="NCBI Taxonomy" id="4096"/>
    <lineage>
        <taxon>Eukaryota</taxon>
        <taxon>Viridiplantae</taxon>
        <taxon>Streptophyta</taxon>
        <taxon>Embryophyta</taxon>
        <taxon>Tracheophyta</taxon>
        <taxon>Spermatophyta</taxon>
        <taxon>Magnoliopsida</taxon>
        <taxon>eudicotyledons</taxon>
        <taxon>Gunneridae</taxon>
        <taxon>Pentapetalae</taxon>
        <taxon>asterids</taxon>
        <taxon>lamiids</taxon>
        <taxon>Solanales</taxon>
        <taxon>Solanaceae</taxon>
        <taxon>Nicotianoideae</taxon>
        <taxon>Nicotianeae</taxon>
        <taxon>Nicotiana</taxon>
    </lineage>
</organism>
<dbReference type="PANTHER" id="PTHR10492">
    <property type="match status" value="1"/>
</dbReference>
<keyword evidence="1" id="KW-0233">DNA recombination</keyword>
<dbReference type="GO" id="GO:0006310">
    <property type="term" value="P:DNA recombination"/>
    <property type="evidence" value="ECO:0007669"/>
    <property type="project" value="UniProtKB-KW"/>
</dbReference>
<evidence type="ECO:0000259" key="3">
    <source>
        <dbReference type="Pfam" id="PF21530"/>
    </source>
</evidence>
<keyword evidence="1" id="KW-0227">DNA damage</keyword>
<dbReference type="Pfam" id="PF21530">
    <property type="entry name" value="Pif1_2B_dom"/>
    <property type="match status" value="1"/>
</dbReference>
<evidence type="ECO:0000259" key="2">
    <source>
        <dbReference type="Pfam" id="PF05970"/>
    </source>
</evidence>
<keyword evidence="1" id="KW-0547">Nucleotide-binding</keyword>
<dbReference type="GO" id="GO:0006281">
    <property type="term" value="P:DNA repair"/>
    <property type="evidence" value="ECO:0007669"/>
    <property type="project" value="UniProtKB-KW"/>
</dbReference>
<keyword evidence="1" id="KW-0347">Helicase</keyword>
<dbReference type="InterPro" id="IPR049163">
    <property type="entry name" value="Pif1-like_2B_dom"/>
</dbReference>
<dbReference type="InterPro" id="IPR010285">
    <property type="entry name" value="DNA_helicase_pif1-like_DEAD"/>
</dbReference>
<reference evidence="5" key="2">
    <citation type="submission" date="2025-08" db="UniProtKB">
        <authorList>
            <consortium name="RefSeq"/>
        </authorList>
    </citation>
    <scope>IDENTIFICATION</scope>
    <source>
        <tissue evidence="5">Leaf</tissue>
    </source>
</reference>
<evidence type="ECO:0000313" key="5">
    <source>
        <dbReference type="RefSeq" id="XP_009764639.1"/>
    </source>
</evidence>
<dbReference type="STRING" id="4096.A0A1U7VQK3"/>